<sequence>MIGTELHVTHDDARLRVVLSPAAGRPTLVLLHGITDGAATWGRVAERLAGCYSLVMPDARGHGGSSRITGSIDIETLVDDAAAVLDHLATGRVLVWGHSMGAETAARLAGARPDLVRAAVLEDPPFHDAPPAEAAGGDDDPHLAAFVELLHSVGDMTPEQRMAMARASNPGWHDDELAPWADTKADFDTSALTLLDGGLGRDWRAAVAAIACPTLLVTGDAGAIVTPEVAAEAAALAPAARVAHIDCAGHSVHRDRFDATVAAVTAFLRDVVAD</sequence>
<dbReference type="InterPro" id="IPR029058">
    <property type="entry name" value="AB_hydrolase_fold"/>
</dbReference>
<comment type="caution">
    <text evidence="2">The sequence shown here is derived from an EMBL/GenBank/DDBJ whole genome shotgun (WGS) entry which is preliminary data.</text>
</comment>
<dbReference type="PANTHER" id="PTHR43194:SF2">
    <property type="entry name" value="PEROXISOMAL MEMBRANE PROTEIN LPX1"/>
    <property type="match status" value="1"/>
</dbReference>
<keyword evidence="2" id="KW-0378">Hydrolase</keyword>
<evidence type="ECO:0000313" key="2">
    <source>
        <dbReference type="EMBL" id="MDN4487224.1"/>
    </source>
</evidence>
<dbReference type="SUPFAM" id="SSF53474">
    <property type="entry name" value="alpha/beta-Hydrolases"/>
    <property type="match status" value="1"/>
</dbReference>
<gene>
    <name evidence="2" type="ORF">QQX10_03485</name>
</gene>
<dbReference type="PANTHER" id="PTHR43194">
    <property type="entry name" value="HYDROLASE ALPHA/BETA FOLD FAMILY"/>
    <property type="match status" value="1"/>
</dbReference>
<dbReference type="EMBL" id="JAUHPX010000002">
    <property type="protein sequence ID" value="MDN4487224.1"/>
    <property type="molecule type" value="Genomic_DNA"/>
</dbReference>
<reference evidence="2" key="1">
    <citation type="submission" date="2023-06" db="EMBL/GenBank/DDBJ databases">
        <title>Sysu t00039.</title>
        <authorList>
            <person name="Gao L."/>
            <person name="Fang B.-Z."/>
            <person name="Li W.-J."/>
        </authorList>
    </citation>
    <scope>NUCLEOTIDE SEQUENCE</scope>
    <source>
        <strain evidence="2">SYSU T00039</strain>
    </source>
</reference>
<accession>A0AAW7M1D8</accession>
<dbReference type="Gene3D" id="3.40.50.1820">
    <property type="entry name" value="alpha/beta hydrolase"/>
    <property type="match status" value="1"/>
</dbReference>
<dbReference type="RefSeq" id="WP_301118296.1">
    <property type="nucleotide sequence ID" value="NZ_JAUHPX010000002.1"/>
</dbReference>
<dbReference type="AlphaFoldDB" id="A0AAW7M1D8"/>
<dbReference type="Proteomes" id="UP001172737">
    <property type="component" value="Unassembled WGS sequence"/>
</dbReference>
<dbReference type="InterPro" id="IPR000073">
    <property type="entry name" value="AB_hydrolase_1"/>
</dbReference>
<proteinExistence type="predicted"/>
<dbReference type="GO" id="GO:0016787">
    <property type="term" value="F:hydrolase activity"/>
    <property type="evidence" value="ECO:0007669"/>
    <property type="project" value="UniProtKB-KW"/>
</dbReference>
<keyword evidence="3" id="KW-1185">Reference proteome</keyword>
<dbReference type="InterPro" id="IPR050228">
    <property type="entry name" value="Carboxylesterase_BioH"/>
</dbReference>
<protein>
    <submittedName>
        <fullName evidence="2">Alpha/beta hydrolase</fullName>
    </submittedName>
</protein>
<evidence type="ECO:0000313" key="3">
    <source>
        <dbReference type="Proteomes" id="UP001172737"/>
    </source>
</evidence>
<organism evidence="2 3">
    <name type="scientific">Demequina lignilytica</name>
    <dbReference type="NCBI Taxonomy" id="3051663"/>
    <lineage>
        <taxon>Bacteria</taxon>
        <taxon>Bacillati</taxon>
        <taxon>Actinomycetota</taxon>
        <taxon>Actinomycetes</taxon>
        <taxon>Micrococcales</taxon>
        <taxon>Demequinaceae</taxon>
        <taxon>Demequina</taxon>
    </lineage>
</organism>
<feature type="domain" description="AB hydrolase-1" evidence="1">
    <location>
        <begin position="26"/>
        <end position="253"/>
    </location>
</feature>
<name>A0AAW7M1D8_9MICO</name>
<evidence type="ECO:0000259" key="1">
    <source>
        <dbReference type="Pfam" id="PF00561"/>
    </source>
</evidence>
<dbReference type="Pfam" id="PF00561">
    <property type="entry name" value="Abhydrolase_1"/>
    <property type="match status" value="1"/>
</dbReference>